<dbReference type="PROSITE" id="PS50287">
    <property type="entry name" value="SRCR_2"/>
    <property type="match status" value="2"/>
</dbReference>
<dbReference type="STRING" id="8167.A0A484CIG3"/>
<dbReference type="InterPro" id="IPR001190">
    <property type="entry name" value="SRCR"/>
</dbReference>
<keyword evidence="9 11" id="KW-1015">Disulfide bond</keyword>
<keyword evidence="5 12" id="KW-0732">Signal</keyword>
<feature type="chain" id="PRO_5019868478" description="SRCR domain-containing protein" evidence="12">
    <location>
        <begin position="19"/>
        <end position="357"/>
    </location>
</feature>
<feature type="domain" description="SRCR" evidence="13">
    <location>
        <begin position="255"/>
        <end position="355"/>
    </location>
</feature>
<keyword evidence="3" id="KW-0964">Secreted</keyword>
<keyword evidence="10" id="KW-0325">Glycoprotein</keyword>
<keyword evidence="8" id="KW-0472">Membrane</keyword>
<evidence type="ECO:0000256" key="2">
    <source>
        <dbReference type="ARBA" id="ARBA00004613"/>
    </source>
</evidence>
<dbReference type="EMBL" id="SCKG01000014">
    <property type="protein sequence ID" value="TDH03820.1"/>
    <property type="molecule type" value="Genomic_DNA"/>
</dbReference>
<comment type="caution">
    <text evidence="14">The sequence shown here is derived from an EMBL/GenBank/DDBJ whole genome shotgun (WGS) entry which is preliminary data.</text>
</comment>
<evidence type="ECO:0000256" key="11">
    <source>
        <dbReference type="PROSITE-ProRule" id="PRU00196"/>
    </source>
</evidence>
<keyword evidence="7" id="KW-1133">Transmembrane helix</keyword>
<evidence type="ECO:0000313" key="14">
    <source>
        <dbReference type="EMBL" id="TDH03820.1"/>
    </source>
</evidence>
<gene>
    <name evidence="14" type="ORF">EPR50_G00146080</name>
</gene>
<dbReference type="FunFam" id="3.10.250.10:FF:000016">
    <property type="entry name" value="Scavenger receptor cysteine-rich protein type 12"/>
    <property type="match status" value="1"/>
</dbReference>
<dbReference type="PANTHER" id="PTHR48071">
    <property type="entry name" value="SRCR DOMAIN-CONTAINING PROTEIN"/>
    <property type="match status" value="1"/>
</dbReference>
<dbReference type="FunFam" id="3.10.250.10:FF:000010">
    <property type="entry name" value="T-cell differentiation antigen CD6"/>
    <property type="match status" value="1"/>
</dbReference>
<feature type="domain" description="SRCR" evidence="13">
    <location>
        <begin position="150"/>
        <end position="250"/>
    </location>
</feature>
<evidence type="ECO:0000256" key="3">
    <source>
        <dbReference type="ARBA" id="ARBA00022525"/>
    </source>
</evidence>
<evidence type="ECO:0000256" key="10">
    <source>
        <dbReference type="ARBA" id="ARBA00023180"/>
    </source>
</evidence>
<dbReference type="PRINTS" id="PR00258">
    <property type="entry name" value="SPERACTRCPTR"/>
</dbReference>
<keyword evidence="15" id="KW-1185">Reference proteome</keyword>
<evidence type="ECO:0000256" key="7">
    <source>
        <dbReference type="ARBA" id="ARBA00022989"/>
    </source>
</evidence>
<feature type="disulfide bond" evidence="11">
    <location>
        <begin position="324"/>
        <end position="334"/>
    </location>
</feature>
<sequence>MKLVKCILIVQLSCLCHAWQNSSTQTYPTDVQRRAEGNNTRGRIQKELNSEPYVHKLSGKCSFTLRMPGNRSSDVVALPAEFTNMLVEQMCQDLDCGSVYHVNKTSSPPNRPTTCFHDCVYQDGRLQNCSQSAGGNCTVIAEAVCGHQAVRLAGGSDRCAGRVELWRKGSWGTVCDDRWDLRDADVVCAQLGCGYALSVTGQGGLFPPGRGPIHLDELNCTGGEENLWACQAAQDEPDCGHKEDAGVVCSEMRAVRLTGGLDRCSGKVEVHRNGSWGTVCDNCWNKDMASMVCSMLQCGAEPLKYSQFLPYLTHNNGTLWFYLCKPNVLSLWQCNEFINKPHLCSSSKASGVICNGK</sequence>
<dbReference type="GO" id="GO:0005615">
    <property type="term" value="C:extracellular space"/>
    <property type="evidence" value="ECO:0007669"/>
    <property type="project" value="TreeGrafter"/>
</dbReference>
<proteinExistence type="predicted"/>
<dbReference type="PANTHER" id="PTHR48071:SF15">
    <property type="entry name" value="SRCR DOMAIN-CONTAINING PROTEIN"/>
    <property type="match status" value="1"/>
</dbReference>
<comment type="subcellular location">
    <subcellularLocation>
        <location evidence="1">Membrane</location>
        <topology evidence="1">Single-pass membrane protein</topology>
    </subcellularLocation>
    <subcellularLocation>
        <location evidence="2">Secreted</location>
    </subcellularLocation>
</comment>
<evidence type="ECO:0000256" key="9">
    <source>
        <dbReference type="ARBA" id="ARBA00023157"/>
    </source>
</evidence>
<keyword evidence="4" id="KW-0812">Transmembrane</keyword>
<dbReference type="PROSITE" id="PS00420">
    <property type="entry name" value="SRCR_1"/>
    <property type="match status" value="1"/>
</dbReference>
<protein>
    <recommendedName>
        <fullName evidence="13">SRCR domain-containing protein</fullName>
    </recommendedName>
</protein>
<dbReference type="Gene3D" id="3.10.250.10">
    <property type="entry name" value="SRCR-like domain"/>
    <property type="match status" value="2"/>
</dbReference>
<evidence type="ECO:0000313" key="15">
    <source>
        <dbReference type="Proteomes" id="UP000295070"/>
    </source>
</evidence>
<feature type="disulfide bond" evidence="11">
    <location>
        <begin position="220"/>
        <end position="230"/>
    </location>
</feature>
<dbReference type="Pfam" id="PF00530">
    <property type="entry name" value="SRCR"/>
    <property type="match status" value="2"/>
</dbReference>
<evidence type="ECO:0000256" key="6">
    <source>
        <dbReference type="ARBA" id="ARBA00022737"/>
    </source>
</evidence>
<evidence type="ECO:0000256" key="5">
    <source>
        <dbReference type="ARBA" id="ARBA00022729"/>
    </source>
</evidence>
<dbReference type="SUPFAM" id="SSF56487">
    <property type="entry name" value="SRCR-like"/>
    <property type="match status" value="2"/>
</dbReference>
<reference evidence="14 15" key="1">
    <citation type="submission" date="2019-01" db="EMBL/GenBank/DDBJ databases">
        <title>A chromosome-scale genome assembly of the yellow perch, Perca flavescens.</title>
        <authorList>
            <person name="Feron R."/>
            <person name="Morvezen R."/>
            <person name="Bestin A."/>
            <person name="Haffray P."/>
            <person name="Klopp C."/>
            <person name="Zahm M."/>
            <person name="Cabau C."/>
            <person name="Roques C."/>
            <person name="Donnadieu C."/>
            <person name="Bouchez O."/>
            <person name="Christie M."/>
            <person name="Larson W."/>
            <person name="Guiguen Y."/>
        </authorList>
    </citation>
    <scope>NUCLEOTIDE SEQUENCE [LARGE SCALE GENOMIC DNA]</scope>
    <source>
        <strain evidence="14">YP-PL-M2</strain>
        <tissue evidence="14">Blood</tissue>
    </source>
</reference>
<feature type="disulfide bond" evidence="11">
    <location>
        <begin position="293"/>
        <end position="354"/>
    </location>
</feature>
<dbReference type="SMART" id="SM00202">
    <property type="entry name" value="SR"/>
    <property type="match status" value="2"/>
</dbReference>
<feature type="disulfide bond" evidence="11">
    <location>
        <begin position="280"/>
        <end position="344"/>
    </location>
</feature>
<feature type="signal peptide" evidence="12">
    <location>
        <begin position="1"/>
        <end position="18"/>
    </location>
</feature>
<dbReference type="Proteomes" id="UP000295070">
    <property type="component" value="Chromosome 14"/>
</dbReference>
<evidence type="ECO:0000259" key="13">
    <source>
        <dbReference type="PROSITE" id="PS50287"/>
    </source>
</evidence>
<dbReference type="GO" id="GO:0031638">
    <property type="term" value="P:zymogen activation"/>
    <property type="evidence" value="ECO:0007669"/>
    <property type="project" value="TreeGrafter"/>
</dbReference>
<dbReference type="GO" id="GO:0005886">
    <property type="term" value="C:plasma membrane"/>
    <property type="evidence" value="ECO:0007669"/>
    <property type="project" value="TreeGrafter"/>
</dbReference>
<dbReference type="AlphaFoldDB" id="A0A484CIG3"/>
<feature type="disulfide bond" evidence="11">
    <location>
        <begin position="188"/>
        <end position="249"/>
    </location>
</feature>
<feature type="disulfide bond" evidence="11">
    <location>
        <begin position="175"/>
        <end position="239"/>
    </location>
</feature>
<accession>A0A484CIG3</accession>
<organism evidence="14 15">
    <name type="scientific">Perca flavescens</name>
    <name type="common">American yellow perch</name>
    <name type="synonym">Morone flavescens</name>
    <dbReference type="NCBI Taxonomy" id="8167"/>
    <lineage>
        <taxon>Eukaryota</taxon>
        <taxon>Metazoa</taxon>
        <taxon>Chordata</taxon>
        <taxon>Craniata</taxon>
        <taxon>Vertebrata</taxon>
        <taxon>Euteleostomi</taxon>
        <taxon>Actinopterygii</taxon>
        <taxon>Neopterygii</taxon>
        <taxon>Teleostei</taxon>
        <taxon>Neoteleostei</taxon>
        <taxon>Acanthomorphata</taxon>
        <taxon>Eupercaria</taxon>
        <taxon>Perciformes</taxon>
        <taxon>Percoidei</taxon>
        <taxon>Percidae</taxon>
        <taxon>Percinae</taxon>
        <taxon>Perca</taxon>
    </lineage>
</organism>
<evidence type="ECO:0000256" key="8">
    <source>
        <dbReference type="ARBA" id="ARBA00023136"/>
    </source>
</evidence>
<dbReference type="InterPro" id="IPR036772">
    <property type="entry name" value="SRCR-like_dom_sf"/>
</dbReference>
<evidence type="ECO:0000256" key="4">
    <source>
        <dbReference type="ARBA" id="ARBA00022692"/>
    </source>
</evidence>
<dbReference type="GO" id="GO:0004252">
    <property type="term" value="F:serine-type endopeptidase activity"/>
    <property type="evidence" value="ECO:0007669"/>
    <property type="project" value="TreeGrafter"/>
</dbReference>
<evidence type="ECO:0000256" key="12">
    <source>
        <dbReference type="SAM" id="SignalP"/>
    </source>
</evidence>
<name>A0A484CIG3_PERFV</name>
<keyword evidence="6" id="KW-0677">Repeat</keyword>
<evidence type="ECO:0000256" key="1">
    <source>
        <dbReference type="ARBA" id="ARBA00004167"/>
    </source>
</evidence>